<keyword evidence="2" id="KW-1185">Reference proteome</keyword>
<dbReference type="EMBL" id="KT630644">
    <property type="protein sequence ID" value="ALF02275.1"/>
    <property type="molecule type" value="Genomic_DNA"/>
</dbReference>
<evidence type="ECO:0000313" key="1">
    <source>
        <dbReference type="EMBL" id="ALF02275.1"/>
    </source>
</evidence>
<protein>
    <submittedName>
        <fullName evidence="1">Uncharacterized protein</fullName>
    </submittedName>
</protein>
<organism evidence="1 2">
    <name type="scientific">Salmonella phage SEN1</name>
    <dbReference type="NCBI Taxonomy" id="1647455"/>
    <lineage>
        <taxon>Viruses</taxon>
        <taxon>Duplodnaviria</taxon>
        <taxon>Heunggongvirae</taxon>
        <taxon>Uroviricota</taxon>
        <taxon>Caudoviricetes</taxon>
        <taxon>Peduoviridae</taxon>
        <taxon>Eganvirus</taxon>
        <taxon>Eganvirus SEN1</taxon>
    </lineage>
</organism>
<proteinExistence type="predicted"/>
<gene>
    <name evidence="1" type="ORF">SEN1_38</name>
</gene>
<dbReference type="RefSeq" id="YP_009217891.1">
    <property type="nucleotide sequence ID" value="NC_029003.2"/>
</dbReference>
<dbReference type="KEGG" id="vg:26644189"/>
<evidence type="ECO:0000313" key="2">
    <source>
        <dbReference type="Proteomes" id="UP000203955"/>
    </source>
</evidence>
<reference evidence="1" key="1">
    <citation type="submission" date="2016-11" db="EMBL/GenBank/DDBJ databases">
        <title>Phages of Salmonella enterica subsp. salamae and subsp. diarizonae: novel phages with a mosaic genome structure and activity against pathogenic S. enterica subsp. enterica isolates.</title>
        <authorList>
            <person name="Pastekova L."/>
            <person name="Bosak J."/>
            <person name="Dedicova D."/>
            <person name="Benada O."/>
            <person name="Smarda J."/>
            <person name="Smajs D."/>
        </authorList>
    </citation>
    <scope>NUCLEOTIDE SEQUENCE [LARGE SCALE GENOMIC DNA]</scope>
    <source>
        <strain evidence="1">SEN1</strain>
    </source>
</reference>
<dbReference type="OrthoDB" id="9194at10239"/>
<dbReference type="GeneID" id="26644189"/>
<sequence length="276" mass="30919">MVKGMADVIHYHGTPVWGDAGNVHRIAVTGAGAFVSYARPDQLAASVKYALSVAIDNGAFSAWKRGLVINWQQFYQWLIPHYHHPKLSFFVIPDVVEGGEADNDALIAKLPRCFKDKAAPVWHLHESLHRLVELCREWPRVCFGSSGEYATIRTQLWHRRMSEAFETIYCKHSFSTQVHGLRMLDGRVLGNYPLATADSTNLACNVPKFEVKYPELTKAIREADYAKNLPEDELKAVILKRRCAILKNTIEAVSPPSIASWLSKGLAPLQLELAIA</sequence>
<dbReference type="Proteomes" id="UP000203955">
    <property type="component" value="Segment"/>
</dbReference>
<name>A0A0M4RCP6_9CAUD</name>
<accession>A0A0M4RCP6</accession>